<dbReference type="Proteomes" id="UP001341840">
    <property type="component" value="Unassembled WGS sequence"/>
</dbReference>
<proteinExistence type="predicted"/>
<name>A0ABU6SRL8_9FABA</name>
<sequence>MKLHAYARQHKLKLQGSKTSDVLHANLTLALLTLGMGRAPRQPHAGLVLHELPGTCLTCLTCASRHKTLQSLKLEGVGRASRPPHATSSPKPCLLWAWDMPHASIGWFLPRDVPHVLLMPQAFPILEVRRRGTCSMPASR</sequence>
<protein>
    <submittedName>
        <fullName evidence="1">Uncharacterized protein</fullName>
    </submittedName>
</protein>
<dbReference type="EMBL" id="JASCZI010061318">
    <property type="protein sequence ID" value="MED6138383.1"/>
    <property type="molecule type" value="Genomic_DNA"/>
</dbReference>
<evidence type="ECO:0000313" key="2">
    <source>
        <dbReference type="Proteomes" id="UP001341840"/>
    </source>
</evidence>
<gene>
    <name evidence="1" type="ORF">PIB30_073802</name>
</gene>
<accession>A0ABU6SRL8</accession>
<reference evidence="1 2" key="1">
    <citation type="journal article" date="2023" name="Plants (Basel)">
        <title>Bridging the Gap: Combining Genomics and Transcriptomics Approaches to Understand Stylosanthes scabra, an Orphan Legume from the Brazilian Caatinga.</title>
        <authorList>
            <person name="Ferreira-Neto J.R.C."/>
            <person name="da Silva M.D."/>
            <person name="Binneck E."/>
            <person name="de Melo N.F."/>
            <person name="da Silva R.H."/>
            <person name="de Melo A.L.T.M."/>
            <person name="Pandolfi V."/>
            <person name="Bustamante F.O."/>
            <person name="Brasileiro-Vidal A.C."/>
            <person name="Benko-Iseppon A.M."/>
        </authorList>
    </citation>
    <scope>NUCLEOTIDE SEQUENCE [LARGE SCALE GENOMIC DNA]</scope>
    <source>
        <tissue evidence="1">Leaves</tissue>
    </source>
</reference>
<comment type="caution">
    <text evidence="1">The sequence shown here is derived from an EMBL/GenBank/DDBJ whole genome shotgun (WGS) entry which is preliminary data.</text>
</comment>
<evidence type="ECO:0000313" key="1">
    <source>
        <dbReference type="EMBL" id="MED6138383.1"/>
    </source>
</evidence>
<keyword evidence="2" id="KW-1185">Reference proteome</keyword>
<organism evidence="1 2">
    <name type="scientific">Stylosanthes scabra</name>
    <dbReference type="NCBI Taxonomy" id="79078"/>
    <lineage>
        <taxon>Eukaryota</taxon>
        <taxon>Viridiplantae</taxon>
        <taxon>Streptophyta</taxon>
        <taxon>Embryophyta</taxon>
        <taxon>Tracheophyta</taxon>
        <taxon>Spermatophyta</taxon>
        <taxon>Magnoliopsida</taxon>
        <taxon>eudicotyledons</taxon>
        <taxon>Gunneridae</taxon>
        <taxon>Pentapetalae</taxon>
        <taxon>rosids</taxon>
        <taxon>fabids</taxon>
        <taxon>Fabales</taxon>
        <taxon>Fabaceae</taxon>
        <taxon>Papilionoideae</taxon>
        <taxon>50 kb inversion clade</taxon>
        <taxon>dalbergioids sensu lato</taxon>
        <taxon>Dalbergieae</taxon>
        <taxon>Pterocarpus clade</taxon>
        <taxon>Stylosanthes</taxon>
    </lineage>
</organism>